<evidence type="ECO:0000313" key="3">
    <source>
        <dbReference type="Proteomes" id="UP000030902"/>
    </source>
</evidence>
<evidence type="ECO:0000256" key="1">
    <source>
        <dbReference type="SAM" id="Phobius"/>
    </source>
</evidence>
<feature type="transmembrane region" description="Helical" evidence="1">
    <location>
        <begin position="12"/>
        <end position="31"/>
    </location>
</feature>
<dbReference type="AlphaFoldDB" id="A0A6S4GRN1"/>
<keyword evidence="1" id="KW-1133">Transmembrane helix</keyword>
<dbReference type="RefSeq" id="WP_039327225.1">
    <property type="nucleotide sequence ID" value="NZ_CP007496.1"/>
</dbReference>
<keyword evidence="1" id="KW-0472">Membrane</keyword>
<dbReference type="Proteomes" id="UP000030902">
    <property type="component" value="Chromosome"/>
</dbReference>
<proteinExistence type="predicted"/>
<protein>
    <submittedName>
        <fullName evidence="2">Uncharacterized protein</fullName>
    </submittedName>
</protein>
<organism evidence="2 3">
    <name type="scientific">Candidatus Nanosynbacter lyticus</name>
    <dbReference type="NCBI Taxonomy" id="2093824"/>
    <lineage>
        <taxon>Bacteria</taxon>
        <taxon>Candidatus Saccharimonadota</taxon>
        <taxon>Candidatus Saccharimonadia</taxon>
        <taxon>Candidatus Nanosynbacterales</taxon>
        <taxon>Candidatus Nanosynbacteraceae</taxon>
        <taxon>Candidatus Nanosynbacter</taxon>
    </lineage>
</organism>
<reference evidence="2 3" key="1">
    <citation type="journal article" date="2015" name="Proc. Natl. Acad. Sci. U.S.A.">
        <title>Cultivation of a human-associated TM7 phylotype reveals a reduced genome and epibiotic parasitic lifestyle.</title>
        <authorList>
            <person name="He X."/>
            <person name="McLean J.S."/>
            <person name="Edlund A."/>
            <person name="Yooseph S."/>
            <person name="Hall A.P."/>
            <person name="Liu S.Y."/>
            <person name="Dorrestein P.C."/>
            <person name="Esquenazi E."/>
            <person name="Hunter R.C."/>
            <person name="Cheng G."/>
            <person name="Nelson K.E."/>
            <person name="Lux R."/>
            <person name="Shi W."/>
        </authorList>
    </citation>
    <scope>NUCLEOTIDE SEQUENCE [LARGE SCALE GENOMIC DNA]</scope>
    <source>
        <strain evidence="2 3">TM7x</strain>
    </source>
</reference>
<gene>
    <name evidence="2" type="ORF">TM7x_01490</name>
</gene>
<sequence length="105" mass="12387">MKNLKKIRFSHIYMFVLTIALIFLSYQVYWLNEKGYRRSVQSSIDYLENAQSIKRLEFCVNHAIKDCTEENVAAWNEKHPEDAFKGKSHLDISRQAVESVRQVGY</sequence>
<dbReference type="KEGG" id="sox:TM7x_01490"/>
<keyword evidence="3" id="KW-1185">Reference proteome</keyword>
<name>A0A6S4GRN1_9BACT</name>
<accession>A0A6S4GRN1</accession>
<dbReference type="EMBL" id="CP007496">
    <property type="protein sequence ID" value="AJA06796.1"/>
    <property type="molecule type" value="Genomic_DNA"/>
</dbReference>
<keyword evidence="1" id="KW-0812">Transmembrane</keyword>
<evidence type="ECO:0000313" key="2">
    <source>
        <dbReference type="EMBL" id="AJA06796.1"/>
    </source>
</evidence>